<name>A0A383V4C3_TETOB</name>
<evidence type="ECO:0000313" key="3">
    <source>
        <dbReference type="Proteomes" id="UP000256970"/>
    </source>
</evidence>
<gene>
    <name evidence="2" type="ORF">BQ4739_LOCUS44</name>
</gene>
<sequence length="228" mass="24642">MKLWLLLCLFLTLRGGSCQPAGSGIRFIDHSYRKYVGTRGGKNHPWKNGFDMFTKRGFHMVPVLGDVSAEPVSSIPTSLGPVQLSAATPFVLQDFAAEYGIPTIWPYCESTKKCLVYNQPKAPALKEAITVTLPPGVSAVDMYIDAAIDCVTTLRALVSCKLTVQPGDVQVKVKVSSVCSEAIVGKYVGFLDETGASIDSVTIRCKSTYPNALALMRVGKKVQKAVHV</sequence>
<keyword evidence="3" id="KW-1185">Reference proteome</keyword>
<evidence type="ECO:0000256" key="1">
    <source>
        <dbReference type="SAM" id="SignalP"/>
    </source>
</evidence>
<proteinExistence type="predicted"/>
<organism evidence="2 3">
    <name type="scientific">Tetradesmus obliquus</name>
    <name type="common">Green alga</name>
    <name type="synonym">Acutodesmus obliquus</name>
    <dbReference type="NCBI Taxonomy" id="3088"/>
    <lineage>
        <taxon>Eukaryota</taxon>
        <taxon>Viridiplantae</taxon>
        <taxon>Chlorophyta</taxon>
        <taxon>core chlorophytes</taxon>
        <taxon>Chlorophyceae</taxon>
        <taxon>CS clade</taxon>
        <taxon>Sphaeropleales</taxon>
        <taxon>Scenedesmaceae</taxon>
        <taxon>Tetradesmus</taxon>
    </lineage>
</organism>
<keyword evidence="1" id="KW-0732">Signal</keyword>
<dbReference type="AlphaFoldDB" id="A0A383V4C3"/>
<accession>A0A383V4C3</accession>
<protein>
    <recommendedName>
        <fullName evidence="4">Pherophorin domain-containing protein</fullName>
    </recommendedName>
</protein>
<feature type="chain" id="PRO_5016904435" description="Pherophorin domain-containing protein" evidence="1">
    <location>
        <begin position="19"/>
        <end position="228"/>
    </location>
</feature>
<reference evidence="2 3" key="1">
    <citation type="submission" date="2016-10" db="EMBL/GenBank/DDBJ databases">
        <authorList>
            <person name="Cai Z."/>
        </authorList>
    </citation>
    <scope>NUCLEOTIDE SEQUENCE [LARGE SCALE GENOMIC DNA]</scope>
</reference>
<evidence type="ECO:0008006" key="4">
    <source>
        <dbReference type="Google" id="ProtNLM"/>
    </source>
</evidence>
<evidence type="ECO:0000313" key="2">
    <source>
        <dbReference type="EMBL" id="SZX59424.1"/>
    </source>
</evidence>
<feature type="signal peptide" evidence="1">
    <location>
        <begin position="1"/>
        <end position="18"/>
    </location>
</feature>
<dbReference type="Proteomes" id="UP000256970">
    <property type="component" value="Unassembled WGS sequence"/>
</dbReference>
<dbReference type="EMBL" id="FNXT01000001">
    <property type="protein sequence ID" value="SZX59424.1"/>
    <property type="molecule type" value="Genomic_DNA"/>
</dbReference>